<protein>
    <recommendedName>
        <fullName evidence="2">DinB-like domain-containing protein</fullName>
    </recommendedName>
</protein>
<dbReference type="Gene3D" id="1.20.120.450">
    <property type="entry name" value="dinb family like domain"/>
    <property type="match status" value="1"/>
</dbReference>
<feature type="signal peptide" evidence="1">
    <location>
        <begin position="1"/>
        <end position="23"/>
    </location>
</feature>
<dbReference type="Pfam" id="PF12867">
    <property type="entry name" value="DinB_2"/>
    <property type="match status" value="1"/>
</dbReference>
<keyword evidence="4" id="KW-1185">Reference proteome</keyword>
<sequence>MQRRTLLHSLTAITAAAVLPAPAATKPQAAPKDAFLKDFLERWETSHQYTLAVAEAMPDNGYDFKPTPEEMTFAEQLMHMAFVMDWHAFAKADGQEFKPRRDAYKPEGLSKQQIIGVLDKEFGRVTKLLNEYDPAKLEQTSTYINFTRTRRQFFMLLTDHVTHHRAQLLVYLRLKGIVPPKYVEFQ</sequence>
<evidence type="ECO:0000256" key="1">
    <source>
        <dbReference type="SAM" id="SignalP"/>
    </source>
</evidence>
<dbReference type="EMBL" id="BAABHB010000011">
    <property type="protein sequence ID" value="GAA4414421.1"/>
    <property type="molecule type" value="Genomic_DNA"/>
</dbReference>
<proteinExistence type="predicted"/>
<dbReference type="RefSeq" id="WP_345270148.1">
    <property type="nucleotide sequence ID" value="NZ_BAABHB010000011.1"/>
</dbReference>
<dbReference type="InterPro" id="IPR034660">
    <property type="entry name" value="DinB/YfiT-like"/>
</dbReference>
<feature type="domain" description="DinB-like" evidence="2">
    <location>
        <begin position="43"/>
        <end position="168"/>
    </location>
</feature>
<accession>A0ABP8KRI4</accession>
<organism evidence="3 4">
    <name type="scientific">Nibrella viscosa</name>
    <dbReference type="NCBI Taxonomy" id="1084524"/>
    <lineage>
        <taxon>Bacteria</taxon>
        <taxon>Pseudomonadati</taxon>
        <taxon>Bacteroidota</taxon>
        <taxon>Cytophagia</taxon>
        <taxon>Cytophagales</taxon>
        <taxon>Spirosomataceae</taxon>
        <taxon>Nibrella</taxon>
    </lineage>
</organism>
<feature type="chain" id="PRO_5045197379" description="DinB-like domain-containing protein" evidence="1">
    <location>
        <begin position="24"/>
        <end position="186"/>
    </location>
</feature>
<evidence type="ECO:0000259" key="2">
    <source>
        <dbReference type="Pfam" id="PF12867"/>
    </source>
</evidence>
<dbReference type="SUPFAM" id="SSF109854">
    <property type="entry name" value="DinB/YfiT-like putative metalloenzymes"/>
    <property type="match status" value="1"/>
</dbReference>
<evidence type="ECO:0000313" key="4">
    <source>
        <dbReference type="Proteomes" id="UP001500936"/>
    </source>
</evidence>
<name>A0ABP8KRI4_9BACT</name>
<reference evidence="4" key="1">
    <citation type="journal article" date="2019" name="Int. J. Syst. Evol. Microbiol.">
        <title>The Global Catalogue of Microorganisms (GCM) 10K type strain sequencing project: providing services to taxonomists for standard genome sequencing and annotation.</title>
        <authorList>
            <consortium name="The Broad Institute Genomics Platform"/>
            <consortium name="The Broad Institute Genome Sequencing Center for Infectious Disease"/>
            <person name="Wu L."/>
            <person name="Ma J."/>
        </authorList>
    </citation>
    <scope>NUCLEOTIDE SEQUENCE [LARGE SCALE GENOMIC DNA]</scope>
    <source>
        <strain evidence="4">JCM 17925</strain>
    </source>
</reference>
<comment type="caution">
    <text evidence="3">The sequence shown here is derived from an EMBL/GenBank/DDBJ whole genome shotgun (WGS) entry which is preliminary data.</text>
</comment>
<keyword evidence="1" id="KW-0732">Signal</keyword>
<dbReference type="InterPro" id="IPR024775">
    <property type="entry name" value="DinB-like"/>
</dbReference>
<evidence type="ECO:0000313" key="3">
    <source>
        <dbReference type="EMBL" id="GAA4414421.1"/>
    </source>
</evidence>
<gene>
    <name evidence="3" type="ORF">GCM10023187_43890</name>
</gene>
<dbReference type="Proteomes" id="UP001500936">
    <property type="component" value="Unassembled WGS sequence"/>
</dbReference>